<dbReference type="SMART" id="SM01163">
    <property type="entry name" value="DUF1785"/>
    <property type="match status" value="1"/>
</dbReference>
<evidence type="ECO:0000313" key="3">
    <source>
        <dbReference type="Proteomes" id="UP000626092"/>
    </source>
</evidence>
<evidence type="ECO:0000313" key="2">
    <source>
        <dbReference type="EMBL" id="KAF7150183.1"/>
    </source>
</evidence>
<organism evidence="2 3">
    <name type="scientific">Rhododendron simsii</name>
    <name type="common">Sims's rhododendron</name>
    <dbReference type="NCBI Taxonomy" id="118357"/>
    <lineage>
        <taxon>Eukaryota</taxon>
        <taxon>Viridiplantae</taxon>
        <taxon>Streptophyta</taxon>
        <taxon>Embryophyta</taxon>
        <taxon>Tracheophyta</taxon>
        <taxon>Spermatophyta</taxon>
        <taxon>Magnoliopsida</taxon>
        <taxon>eudicotyledons</taxon>
        <taxon>Gunneridae</taxon>
        <taxon>Pentapetalae</taxon>
        <taxon>asterids</taxon>
        <taxon>Ericales</taxon>
        <taxon>Ericaceae</taxon>
        <taxon>Ericoideae</taxon>
        <taxon>Rhodoreae</taxon>
        <taxon>Rhododendron</taxon>
    </lineage>
</organism>
<comment type="caution">
    <text evidence="2">The sequence shown here is derived from an EMBL/GenBank/DDBJ whole genome shotgun (WGS) entry which is preliminary data.</text>
</comment>
<protein>
    <recommendedName>
        <fullName evidence="1">Argonaute linker 1 domain-containing protein</fullName>
    </recommendedName>
</protein>
<sequence>MQPWICAKMEPSVQLLRRNPTPNDAHETGACPASTVAAAEPTLSRAKLAGKDFAYDGEKSLFTIVLEDVVSNRGICLLVRQSFFHNDLKNFVDVGGGVLGCRGFNSTFRTTQGGLSLNIDGKGSNISPTVVTMVLTHLLRKLSEKPCKEYDKTKGENVSDRETLLQQQAWSSVFVTLPTAVCIHSPRLTVEIVMIKASKSVVVHVPFVRYEDSVTLRELEACDAGLGLPVTRRDLRSLWLEMEEH</sequence>
<dbReference type="AlphaFoldDB" id="A0A834HBP1"/>
<dbReference type="InterPro" id="IPR014811">
    <property type="entry name" value="ArgoL1"/>
</dbReference>
<dbReference type="EMBL" id="WJXA01000002">
    <property type="protein sequence ID" value="KAF7150183.1"/>
    <property type="molecule type" value="Genomic_DNA"/>
</dbReference>
<accession>A0A834HBP1</accession>
<dbReference type="Proteomes" id="UP000626092">
    <property type="component" value="Unassembled WGS sequence"/>
</dbReference>
<gene>
    <name evidence="2" type="ORF">RHSIM_Rhsim02G0069100</name>
</gene>
<keyword evidence="3" id="KW-1185">Reference proteome</keyword>
<evidence type="ECO:0000259" key="1">
    <source>
        <dbReference type="SMART" id="SM01163"/>
    </source>
</evidence>
<name>A0A834HBP1_RHOSS</name>
<proteinExistence type="predicted"/>
<reference evidence="2" key="1">
    <citation type="submission" date="2019-11" db="EMBL/GenBank/DDBJ databases">
        <authorList>
            <person name="Liu Y."/>
            <person name="Hou J."/>
            <person name="Li T.-Q."/>
            <person name="Guan C.-H."/>
            <person name="Wu X."/>
            <person name="Wu H.-Z."/>
            <person name="Ling F."/>
            <person name="Zhang R."/>
            <person name="Shi X.-G."/>
            <person name="Ren J.-P."/>
            <person name="Chen E.-F."/>
            <person name="Sun J.-M."/>
        </authorList>
    </citation>
    <scope>NUCLEOTIDE SEQUENCE</scope>
    <source>
        <strain evidence="2">Adult_tree_wgs_1</strain>
        <tissue evidence="2">Leaves</tissue>
    </source>
</reference>
<dbReference type="Pfam" id="PF08699">
    <property type="entry name" value="ArgoL1"/>
    <property type="match status" value="1"/>
</dbReference>
<dbReference type="OrthoDB" id="1727941at2759"/>
<feature type="domain" description="Argonaute linker 1" evidence="1">
    <location>
        <begin position="77"/>
        <end position="134"/>
    </location>
</feature>